<protein>
    <submittedName>
        <fullName evidence="1">Uncharacterized protein</fullName>
    </submittedName>
</protein>
<reference evidence="1 2" key="1">
    <citation type="submission" date="2018-10" db="EMBL/GenBank/DDBJ databases">
        <title>Co-occurring genomic capacity for anaerobic methane metabolism and dissimilatory sulfite reduction discovered in the Korarchaeota.</title>
        <authorList>
            <person name="Mckay L.J."/>
            <person name="Dlakic M."/>
            <person name="Fields M.W."/>
            <person name="Delmont T.O."/>
            <person name="Eren A.M."/>
            <person name="Jay Z.J."/>
            <person name="Klingelsmith K.B."/>
            <person name="Rusch D.B."/>
            <person name="Inskeep W.P."/>
        </authorList>
    </citation>
    <scope>NUCLEOTIDE SEQUENCE [LARGE SCALE GENOMIC DNA]</scope>
    <source>
        <strain evidence="1 2">WS</strain>
    </source>
</reference>
<gene>
    <name evidence="1" type="ORF">D9Q81_00405</name>
</gene>
<proteinExistence type="predicted"/>
<sequence length="138" mass="16326">MKEKKRILWVSRHDPIPAELDELKRLLGDYMIVQYASLVEIRENEEESDLIRQIKSFKPHIVIPVLPLSVIKLLVDLKDKYGYEVWEATFETVRISESDKHNEYDEVAVKLQNGKWKIMKFVGFSRVKKVEIEREPVS</sequence>
<dbReference type="Proteomes" id="UP000278149">
    <property type="component" value="Unassembled WGS sequence"/>
</dbReference>
<organism evidence="1 2">
    <name type="scientific">Candidatus Korarchaeum cryptofilum</name>
    <dbReference type="NCBI Taxonomy" id="498846"/>
    <lineage>
        <taxon>Archaea</taxon>
        <taxon>Thermoproteota</taxon>
        <taxon>Candidatus Korarchaeia</taxon>
        <taxon>Candidatus Korarchaeales</taxon>
        <taxon>Candidatus Korarchaeaceae</taxon>
        <taxon>Candidatus Korarchaeum</taxon>
    </lineage>
</organism>
<name>A0A3R9PDS9_9CREN</name>
<comment type="caution">
    <text evidence="1">The sequence shown here is derived from an EMBL/GenBank/DDBJ whole genome shotgun (WGS) entry which is preliminary data.</text>
</comment>
<evidence type="ECO:0000313" key="1">
    <source>
        <dbReference type="EMBL" id="RSN70774.1"/>
    </source>
</evidence>
<evidence type="ECO:0000313" key="2">
    <source>
        <dbReference type="Proteomes" id="UP000278149"/>
    </source>
</evidence>
<accession>A0A3R9PDS9</accession>
<dbReference type="EMBL" id="RCOR01000003">
    <property type="protein sequence ID" value="RSN70774.1"/>
    <property type="molecule type" value="Genomic_DNA"/>
</dbReference>
<dbReference type="AlphaFoldDB" id="A0A3R9PDS9"/>
<dbReference type="RefSeq" id="WP_125740391.1">
    <property type="nucleotide sequence ID" value="NZ_RCOR01000003.1"/>
</dbReference>